<evidence type="ECO:0000313" key="2">
    <source>
        <dbReference type="Proteomes" id="UP000015104"/>
    </source>
</evidence>
<evidence type="ECO:0000313" key="1">
    <source>
        <dbReference type="EnsemblMetazoa" id="tetur17g02420.1"/>
    </source>
</evidence>
<name>T1KQ11_TETUR</name>
<dbReference type="Proteomes" id="UP000015104">
    <property type="component" value="Unassembled WGS sequence"/>
</dbReference>
<accession>T1KQ11</accession>
<protein>
    <submittedName>
        <fullName evidence="1">Uncharacterized protein</fullName>
    </submittedName>
</protein>
<reference evidence="2" key="1">
    <citation type="submission" date="2011-08" db="EMBL/GenBank/DDBJ databases">
        <authorList>
            <person name="Rombauts S."/>
        </authorList>
    </citation>
    <scope>NUCLEOTIDE SEQUENCE</scope>
    <source>
        <strain evidence="2">London</strain>
    </source>
</reference>
<dbReference type="EnsemblMetazoa" id="tetur17g02420.1">
    <property type="protein sequence ID" value="tetur17g02420.1"/>
    <property type="gene ID" value="tetur17g02420"/>
</dbReference>
<dbReference type="AlphaFoldDB" id="T1KQ11"/>
<dbReference type="HOGENOM" id="CLU_3427050_0_0_1"/>
<reference evidence="1" key="2">
    <citation type="submission" date="2015-06" db="UniProtKB">
        <authorList>
            <consortium name="EnsemblMetazoa"/>
        </authorList>
    </citation>
    <scope>IDENTIFICATION</scope>
</reference>
<dbReference type="EMBL" id="CAEY01000341">
    <property type="status" value="NOT_ANNOTATED_CDS"/>
    <property type="molecule type" value="Genomic_DNA"/>
</dbReference>
<organism evidence="1 2">
    <name type="scientific">Tetranychus urticae</name>
    <name type="common">Two-spotted spider mite</name>
    <dbReference type="NCBI Taxonomy" id="32264"/>
    <lineage>
        <taxon>Eukaryota</taxon>
        <taxon>Metazoa</taxon>
        <taxon>Ecdysozoa</taxon>
        <taxon>Arthropoda</taxon>
        <taxon>Chelicerata</taxon>
        <taxon>Arachnida</taxon>
        <taxon>Acari</taxon>
        <taxon>Acariformes</taxon>
        <taxon>Trombidiformes</taxon>
        <taxon>Prostigmata</taxon>
        <taxon>Eleutherengona</taxon>
        <taxon>Raphignathae</taxon>
        <taxon>Tetranychoidea</taxon>
        <taxon>Tetranychidae</taxon>
        <taxon>Tetranychus</taxon>
    </lineage>
</organism>
<proteinExistence type="predicted"/>
<keyword evidence="2" id="KW-1185">Reference proteome</keyword>
<sequence length="21" mass="2306">MIVFDLPPSQGGKYSGFGYLE</sequence>